<dbReference type="OrthoDB" id="6250051at2759"/>
<keyword evidence="2" id="KW-1185">Reference proteome</keyword>
<dbReference type="AlphaFoldDB" id="A0A0R3W2Q1"/>
<reference evidence="1 2" key="2">
    <citation type="submission" date="2018-11" db="EMBL/GenBank/DDBJ databases">
        <authorList>
            <consortium name="Pathogen Informatics"/>
        </authorList>
    </citation>
    <scope>NUCLEOTIDE SEQUENCE [LARGE SCALE GENOMIC DNA]</scope>
</reference>
<proteinExistence type="predicted"/>
<evidence type="ECO:0000313" key="3">
    <source>
        <dbReference type="WBParaSite" id="TASK_0000412601-mRNA-1"/>
    </source>
</evidence>
<dbReference type="EMBL" id="UYRS01018330">
    <property type="protein sequence ID" value="VDK32917.1"/>
    <property type="molecule type" value="Genomic_DNA"/>
</dbReference>
<evidence type="ECO:0000313" key="2">
    <source>
        <dbReference type="Proteomes" id="UP000282613"/>
    </source>
</evidence>
<accession>A0A0R3W2Q1</accession>
<dbReference type="WBParaSite" id="TASK_0000412601-mRNA-1">
    <property type="protein sequence ID" value="TASK_0000412601-mRNA-1"/>
    <property type="gene ID" value="TASK_0000412601"/>
</dbReference>
<evidence type="ECO:0000313" key="1">
    <source>
        <dbReference type="EMBL" id="VDK32917.1"/>
    </source>
</evidence>
<dbReference type="Proteomes" id="UP000282613">
    <property type="component" value="Unassembled WGS sequence"/>
</dbReference>
<reference evidence="3" key="1">
    <citation type="submission" date="2017-02" db="UniProtKB">
        <authorList>
            <consortium name="WormBaseParasite"/>
        </authorList>
    </citation>
    <scope>IDENTIFICATION</scope>
</reference>
<name>A0A0R3W2Q1_TAEAS</name>
<organism evidence="3">
    <name type="scientific">Taenia asiatica</name>
    <name type="common">Asian tapeworm</name>
    <dbReference type="NCBI Taxonomy" id="60517"/>
    <lineage>
        <taxon>Eukaryota</taxon>
        <taxon>Metazoa</taxon>
        <taxon>Spiralia</taxon>
        <taxon>Lophotrochozoa</taxon>
        <taxon>Platyhelminthes</taxon>
        <taxon>Cestoda</taxon>
        <taxon>Eucestoda</taxon>
        <taxon>Cyclophyllidea</taxon>
        <taxon>Taeniidae</taxon>
        <taxon>Taenia</taxon>
    </lineage>
</organism>
<gene>
    <name evidence="1" type="ORF">TASK_LOCUS4127</name>
</gene>
<protein>
    <submittedName>
        <fullName evidence="3">DUF2428 domain-containing protein</fullName>
    </submittedName>
</protein>
<sequence length="670" mass="76189">MCSLRDLLSLVSQEDGRVAEHLDDTLLNRLEEALYCEDVHHTVWSDFHDTTFRKLMTTFEGSLEDTEFSRGRLKIKFAILWRMRDYCQSSDFEVVTRVLNTLIMSKNCSMISTLHAFYQKSLYGLNSFHFFGGLPDSHLLILKNLYQTSLNANHRRSIILLFILLSLSTFETHENVDKCCEYIKSMAICSHDVDFLVDFLTELVKVSHLSNEACSVYLNQCAENVAVLVTKNSVAVKYEEELMYLSILLAPYQPTILEGAISASPLSNVGDHLRRLLTNGVIQDCPLHRFLVSSWYSEIEASFGKSKATLAKALTPISTCRKNPLHHPAFRDLLPPTFTDNLWNYSISLLPQNQFDNVFKNCWLLFNRYCHLQEDTRKREQLQFLLDQICNQPHILAECSVLMDSVFLLYSSLPSITLTERLGVFQRTYHLAHEECSRLKYSGGCLSYSFLLLRIYQSAFLNEAIALQLLQLQKLVSTQIVEECSLLANEMIIEMHCGFFITPLLEPQAREVFTPQIFTQVLDLVTTLQVAKASTNDEQIFPSKLKGVLLACFLRCLDCPTVVEHLRAAETLCLAMETCAYLGSAEWEEDPLIRTRVAECWSVFSEKAEKQLSSPEMRSLLERLRPHFSLTTSAHIGHGTCPSCGECIHGLLEDIVLSNQAVGDLDCVGD</sequence>